<organism evidence="1 2">
    <name type="scientific">Nyssa sinensis</name>
    <dbReference type="NCBI Taxonomy" id="561372"/>
    <lineage>
        <taxon>Eukaryota</taxon>
        <taxon>Viridiplantae</taxon>
        <taxon>Streptophyta</taxon>
        <taxon>Embryophyta</taxon>
        <taxon>Tracheophyta</taxon>
        <taxon>Spermatophyta</taxon>
        <taxon>Magnoliopsida</taxon>
        <taxon>eudicotyledons</taxon>
        <taxon>Gunneridae</taxon>
        <taxon>Pentapetalae</taxon>
        <taxon>asterids</taxon>
        <taxon>Cornales</taxon>
        <taxon>Nyssaceae</taxon>
        <taxon>Nyssa</taxon>
    </lineage>
</organism>
<dbReference type="EMBL" id="CM018035">
    <property type="protein sequence ID" value="KAA8542377.1"/>
    <property type="molecule type" value="Genomic_DNA"/>
</dbReference>
<evidence type="ECO:0000313" key="2">
    <source>
        <dbReference type="Proteomes" id="UP000325577"/>
    </source>
</evidence>
<dbReference type="Proteomes" id="UP000325577">
    <property type="component" value="Linkage Group LG12"/>
</dbReference>
<keyword evidence="2" id="KW-1185">Reference proteome</keyword>
<sequence length="134" mass="15294">MTPSLGAFPIVGWERAKCDTVFLFCESSEEWNYDPVIDRYPDGEDQHGEDNVRCCWDVEICVAKVSIALKGLEDNIVHYLNRSNRVENACNPYGNHSQQAFHFFHLLDATELPWIGCRSVCVDFVLKGYDSCLV</sequence>
<evidence type="ECO:0000313" key="1">
    <source>
        <dbReference type="EMBL" id="KAA8542377.1"/>
    </source>
</evidence>
<reference evidence="1 2" key="1">
    <citation type="submission" date="2019-09" db="EMBL/GenBank/DDBJ databases">
        <title>A chromosome-level genome assembly of the Chinese tupelo Nyssa sinensis.</title>
        <authorList>
            <person name="Yang X."/>
            <person name="Kang M."/>
            <person name="Yang Y."/>
            <person name="Xiong H."/>
            <person name="Wang M."/>
            <person name="Zhang Z."/>
            <person name="Wang Z."/>
            <person name="Wu H."/>
            <person name="Ma T."/>
            <person name="Liu J."/>
            <person name="Xi Z."/>
        </authorList>
    </citation>
    <scope>NUCLEOTIDE SEQUENCE [LARGE SCALE GENOMIC DNA]</scope>
    <source>
        <strain evidence="1">J267</strain>
        <tissue evidence="1">Leaf</tissue>
    </source>
</reference>
<accession>A0A5J5BKM8</accession>
<dbReference type="AlphaFoldDB" id="A0A5J5BKM8"/>
<proteinExistence type="predicted"/>
<protein>
    <submittedName>
        <fullName evidence="1">Uncharacterized protein</fullName>
    </submittedName>
</protein>
<name>A0A5J5BKM8_9ASTE</name>
<gene>
    <name evidence="1" type="ORF">F0562_023488</name>
</gene>